<dbReference type="PROSITE" id="PS50097">
    <property type="entry name" value="BTB"/>
    <property type="match status" value="1"/>
</dbReference>
<dbReference type="PROSITE" id="PS50178">
    <property type="entry name" value="ZF_FYVE"/>
    <property type="match status" value="1"/>
</dbReference>
<name>A0A1W0A1E2_9STRA</name>
<sequence>MLFGPQLEVDKRLVHDRNSRAKAAEVGVVKRRGKALDAVSKARKIRTPKKRLEDTRCIYPSVWASLKFKSSDTKRTRSAFLSASQSKQPVCVTNADSFAAAWIVAMLLERGYKVRATVPVRNEDVNRLNELPQAAKNLTIVETTLLTPELCDLAVEGCEYVIHTGTPASCMVRDPVSEAKDPWMHTVANRIHLIVPAMINFMKACVRARVKKIVLTSSVAALCDSVGANTVVNDLCWNTESSIDKNPHFFALKLAEEKAWQLIEQENMELVTICPGALMGPSICGQPSIPPGNQVVYDLITGAYAALVDLNWAVTDVRDCANAHILAMEHPDARGRYICVNRTVWLRDIVEVLRTNGYSGRDLPLQVGLPNWVARLPAYAQQLGQVGAALYADHPSNSQPSPYLSDRIVDVMGLHFREVKDTIIETAGDLLKWKWIKPWAEDCEAPECAICGAQFSFLRRKHHCRECGRIICADCSMSRAVVEGLSERARLCDQCVQTSIPELIENVSTKMSSGAIMALESLMENPENHDLITRCHGIPILIEALHSTDEEISYPAAGTFLALSLDVASALQMVLEGAVLHMLEVDQTTDTWRQCLQALRNIWRQINRTEFRKMLHSVSRVSTDAASGPLKANILLTFVHMMEPNDVVDLLKEGLMDVFYFMLRSLETYPRCAAAHAIMRLIPDSYNPDTSIDIPPFHVDDHEELLTISALSDIQFLVKGHIAPINAHKIVLFVRNAYFKNMFGSSTTTTKRVIEIDNCSYNVFSMILRFLYTGKLTIDENSSQDLLRAASFYQVTVLQKRIEKFLSDRININNVVELLCLANECHAESLRRSCMPFLLKNIHAVVKLDSFAEHHDWASHEILEELSNILGSAWQGAYTEVKLKTKAKPNTITIPKPLVLASPLRKSYSPAFKPLQELSPPSRPRLASEESLAEGFC</sequence>
<dbReference type="Gene3D" id="3.30.40.10">
    <property type="entry name" value="Zinc/RING finger domain, C3HC4 (zinc finger)"/>
    <property type="match status" value="1"/>
</dbReference>
<dbReference type="EMBL" id="JNBS01000682">
    <property type="protein sequence ID" value="OQS04103.1"/>
    <property type="molecule type" value="Genomic_DNA"/>
</dbReference>
<dbReference type="SMART" id="SM00064">
    <property type="entry name" value="FYVE"/>
    <property type="match status" value="1"/>
</dbReference>
<dbReference type="SUPFAM" id="SSF51735">
    <property type="entry name" value="NAD(P)-binding Rossmann-fold domains"/>
    <property type="match status" value="1"/>
</dbReference>
<evidence type="ECO:0000259" key="7">
    <source>
        <dbReference type="PROSITE" id="PS50097"/>
    </source>
</evidence>
<dbReference type="Gene3D" id="3.30.710.10">
    <property type="entry name" value="Potassium Channel Kv1.1, Chain A"/>
    <property type="match status" value="1"/>
</dbReference>
<dbReference type="Pfam" id="PF13460">
    <property type="entry name" value="NAD_binding_10"/>
    <property type="match status" value="1"/>
</dbReference>
<feature type="domain" description="FYVE-type" evidence="8">
    <location>
        <begin position="442"/>
        <end position="500"/>
    </location>
</feature>
<dbReference type="Gene3D" id="1.25.10.10">
    <property type="entry name" value="Leucine-rich Repeat Variant"/>
    <property type="match status" value="1"/>
</dbReference>
<dbReference type="AlphaFoldDB" id="A0A1W0A1E2"/>
<feature type="domain" description="BTB" evidence="7">
    <location>
        <begin position="712"/>
        <end position="780"/>
    </location>
</feature>
<feature type="region of interest" description="Disordered" evidence="6">
    <location>
        <begin position="912"/>
        <end position="937"/>
    </location>
</feature>
<dbReference type="Proteomes" id="UP000243217">
    <property type="component" value="Unassembled WGS sequence"/>
</dbReference>
<dbReference type="SUPFAM" id="SSF54695">
    <property type="entry name" value="POZ domain"/>
    <property type="match status" value="1"/>
</dbReference>
<dbReference type="InterPro" id="IPR051783">
    <property type="entry name" value="NAD(P)-dependent_oxidoreduct"/>
</dbReference>
<accession>A0A1W0A1E2</accession>
<feature type="repeat" description="ARM" evidence="5">
    <location>
        <begin position="536"/>
        <end position="578"/>
    </location>
</feature>
<evidence type="ECO:0000256" key="6">
    <source>
        <dbReference type="SAM" id="MobiDB-lite"/>
    </source>
</evidence>
<dbReference type="PROSITE" id="PS50176">
    <property type="entry name" value="ARM_REPEAT"/>
    <property type="match status" value="1"/>
</dbReference>
<dbReference type="InterPro" id="IPR011011">
    <property type="entry name" value="Znf_FYVE_PHD"/>
</dbReference>
<dbReference type="OrthoDB" id="2735536at2759"/>
<dbReference type="Pfam" id="PF00651">
    <property type="entry name" value="BTB"/>
    <property type="match status" value="1"/>
</dbReference>
<evidence type="ECO:0000313" key="10">
    <source>
        <dbReference type="Proteomes" id="UP000243217"/>
    </source>
</evidence>
<dbReference type="InterPro" id="IPR016040">
    <property type="entry name" value="NAD(P)-bd_dom"/>
</dbReference>
<dbReference type="Gene3D" id="1.25.40.420">
    <property type="match status" value="1"/>
</dbReference>
<dbReference type="GO" id="GO:0008270">
    <property type="term" value="F:zinc ion binding"/>
    <property type="evidence" value="ECO:0007669"/>
    <property type="project" value="UniProtKB-KW"/>
</dbReference>
<dbReference type="SUPFAM" id="SSF48371">
    <property type="entry name" value="ARM repeat"/>
    <property type="match status" value="1"/>
</dbReference>
<gene>
    <name evidence="9" type="ORF">THRCLA_20975</name>
</gene>
<keyword evidence="1" id="KW-0479">Metal-binding</keyword>
<dbReference type="InterPro" id="IPR036291">
    <property type="entry name" value="NAD(P)-bd_dom_sf"/>
</dbReference>
<dbReference type="SUPFAM" id="SSF57903">
    <property type="entry name" value="FYVE/PHD zinc finger"/>
    <property type="match status" value="1"/>
</dbReference>
<dbReference type="InterPro" id="IPR000210">
    <property type="entry name" value="BTB/POZ_dom"/>
</dbReference>
<evidence type="ECO:0000256" key="2">
    <source>
        <dbReference type="ARBA" id="ARBA00022771"/>
    </source>
</evidence>
<dbReference type="InterPro" id="IPR011333">
    <property type="entry name" value="SKP1/BTB/POZ_sf"/>
</dbReference>
<keyword evidence="2 4" id="KW-0863">Zinc-finger</keyword>
<evidence type="ECO:0000256" key="5">
    <source>
        <dbReference type="PROSITE-ProRule" id="PRU00259"/>
    </source>
</evidence>
<comment type="caution">
    <text evidence="9">The sequence shown here is derived from an EMBL/GenBank/DDBJ whole genome shotgun (WGS) entry which is preliminary data.</text>
</comment>
<reference evidence="9 10" key="1">
    <citation type="journal article" date="2014" name="Genome Biol. Evol.">
        <title>The secreted proteins of Achlya hypogyna and Thraustotheca clavata identify the ancestral oomycete secretome and reveal gene acquisitions by horizontal gene transfer.</title>
        <authorList>
            <person name="Misner I."/>
            <person name="Blouin N."/>
            <person name="Leonard G."/>
            <person name="Richards T.A."/>
            <person name="Lane C.E."/>
        </authorList>
    </citation>
    <scope>NUCLEOTIDE SEQUENCE [LARGE SCALE GENOMIC DNA]</scope>
    <source>
        <strain evidence="9 10">ATCC 34112</strain>
    </source>
</reference>
<dbReference type="InterPro" id="IPR000225">
    <property type="entry name" value="Armadillo"/>
</dbReference>
<dbReference type="PANTHER" id="PTHR48079:SF6">
    <property type="entry name" value="NAD(P)-BINDING DOMAIN-CONTAINING PROTEIN-RELATED"/>
    <property type="match status" value="1"/>
</dbReference>
<keyword evidence="3" id="KW-0862">Zinc</keyword>
<evidence type="ECO:0000259" key="8">
    <source>
        <dbReference type="PROSITE" id="PS50178"/>
    </source>
</evidence>
<dbReference type="InterPro" id="IPR013083">
    <property type="entry name" value="Znf_RING/FYVE/PHD"/>
</dbReference>
<dbReference type="InterPro" id="IPR016024">
    <property type="entry name" value="ARM-type_fold"/>
</dbReference>
<organism evidence="9 10">
    <name type="scientific">Thraustotheca clavata</name>
    <dbReference type="NCBI Taxonomy" id="74557"/>
    <lineage>
        <taxon>Eukaryota</taxon>
        <taxon>Sar</taxon>
        <taxon>Stramenopiles</taxon>
        <taxon>Oomycota</taxon>
        <taxon>Saprolegniomycetes</taxon>
        <taxon>Saprolegniales</taxon>
        <taxon>Achlyaceae</taxon>
        <taxon>Thraustotheca</taxon>
    </lineage>
</organism>
<protein>
    <submittedName>
        <fullName evidence="9">Dihydroflavonol-4-reductase</fullName>
    </submittedName>
</protein>
<evidence type="ECO:0000256" key="3">
    <source>
        <dbReference type="ARBA" id="ARBA00022833"/>
    </source>
</evidence>
<dbReference type="InterPro" id="IPR017455">
    <property type="entry name" value="Znf_FYVE-rel"/>
</dbReference>
<dbReference type="STRING" id="74557.A0A1W0A1E2"/>
<evidence type="ECO:0000256" key="4">
    <source>
        <dbReference type="PROSITE-ProRule" id="PRU00091"/>
    </source>
</evidence>
<dbReference type="Gene3D" id="3.40.50.720">
    <property type="entry name" value="NAD(P)-binding Rossmann-like Domain"/>
    <property type="match status" value="1"/>
</dbReference>
<dbReference type="GO" id="GO:0004029">
    <property type="term" value="F:aldehyde dehydrogenase (NAD+) activity"/>
    <property type="evidence" value="ECO:0007669"/>
    <property type="project" value="TreeGrafter"/>
</dbReference>
<evidence type="ECO:0000313" key="9">
    <source>
        <dbReference type="EMBL" id="OQS04103.1"/>
    </source>
</evidence>
<dbReference type="GO" id="GO:0005737">
    <property type="term" value="C:cytoplasm"/>
    <property type="evidence" value="ECO:0007669"/>
    <property type="project" value="TreeGrafter"/>
</dbReference>
<dbReference type="InterPro" id="IPR011989">
    <property type="entry name" value="ARM-like"/>
</dbReference>
<dbReference type="PANTHER" id="PTHR48079">
    <property type="entry name" value="PROTEIN YEEZ"/>
    <property type="match status" value="1"/>
</dbReference>
<dbReference type="InterPro" id="IPR000306">
    <property type="entry name" value="Znf_FYVE"/>
</dbReference>
<proteinExistence type="predicted"/>
<dbReference type="SMART" id="SM00225">
    <property type="entry name" value="BTB"/>
    <property type="match status" value="1"/>
</dbReference>
<evidence type="ECO:0000256" key="1">
    <source>
        <dbReference type="ARBA" id="ARBA00022723"/>
    </source>
</evidence>
<dbReference type="Pfam" id="PF01363">
    <property type="entry name" value="FYVE"/>
    <property type="match status" value="1"/>
</dbReference>
<keyword evidence="10" id="KW-1185">Reference proteome</keyword>